<reference evidence="2" key="1">
    <citation type="journal article" date="2019" name="Int. J. Syst. Evol. Microbiol.">
        <title>The Global Catalogue of Microorganisms (GCM) 10K type strain sequencing project: providing services to taxonomists for standard genome sequencing and annotation.</title>
        <authorList>
            <consortium name="The Broad Institute Genomics Platform"/>
            <consortium name="The Broad Institute Genome Sequencing Center for Infectious Disease"/>
            <person name="Wu L."/>
            <person name="Ma J."/>
        </authorList>
    </citation>
    <scope>NUCLEOTIDE SEQUENCE [LARGE SCALE GENOMIC DNA]</scope>
    <source>
        <strain evidence="2">JCM 15421</strain>
    </source>
</reference>
<keyword evidence="2" id="KW-1185">Reference proteome</keyword>
<proteinExistence type="predicted"/>
<dbReference type="PANTHER" id="PTHR38765:SF1">
    <property type="entry name" value="DUF484 DOMAIN-CONTAINING PROTEIN"/>
    <property type="match status" value="1"/>
</dbReference>
<dbReference type="Pfam" id="PF04340">
    <property type="entry name" value="DUF484"/>
    <property type="match status" value="1"/>
</dbReference>
<dbReference type="InterPro" id="IPR007435">
    <property type="entry name" value="DUF484"/>
</dbReference>
<accession>A0ABP3TK97</accession>
<protein>
    <submittedName>
        <fullName evidence="1">DUF484 family protein</fullName>
    </submittedName>
</protein>
<name>A0ABP3TK97_9GAMM</name>
<dbReference type="PANTHER" id="PTHR38765">
    <property type="entry name" value="DUF484 DOMAIN-CONTAINING PROTEIN"/>
    <property type="match status" value="1"/>
</dbReference>
<dbReference type="Proteomes" id="UP001501523">
    <property type="component" value="Unassembled WGS sequence"/>
</dbReference>
<gene>
    <name evidence="1" type="ORF">GCM10009105_11780</name>
</gene>
<evidence type="ECO:0000313" key="1">
    <source>
        <dbReference type="EMBL" id="GAA0710564.1"/>
    </source>
</evidence>
<dbReference type="Gene3D" id="3.30.450.40">
    <property type="match status" value="1"/>
</dbReference>
<organism evidence="1 2">
    <name type="scientific">Dokdonella soli</name>
    <dbReference type="NCBI Taxonomy" id="529810"/>
    <lineage>
        <taxon>Bacteria</taxon>
        <taxon>Pseudomonadati</taxon>
        <taxon>Pseudomonadota</taxon>
        <taxon>Gammaproteobacteria</taxon>
        <taxon>Lysobacterales</taxon>
        <taxon>Rhodanobacteraceae</taxon>
        <taxon>Dokdonella</taxon>
    </lineage>
</organism>
<sequence>MLNTDEDPMSELSVKDGLTAMEVASYLRRHPEFLNEFPDIALALVLPREQGSAASLASYQLDVLRDKNRDLGRRLHELIEIAHENETLMVRVHTLTLALMRAKTLPETASSVAAALTEDFNTDLVRLVLFRADPDLPAAEWLIAEPSGAAAFPAFTEFFKRAEPLCGRLQQDKLDTLFGAKAVEVHSAVLLPIGSVGMLAVGSHDANRFHPGMGTVFLKLIGEAVSTALARFPR</sequence>
<evidence type="ECO:0000313" key="2">
    <source>
        <dbReference type="Proteomes" id="UP001501523"/>
    </source>
</evidence>
<comment type="caution">
    <text evidence="1">The sequence shown here is derived from an EMBL/GenBank/DDBJ whole genome shotgun (WGS) entry which is preliminary data.</text>
</comment>
<dbReference type="InterPro" id="IPR029016">
    <property type="entry name" value="GAF-like_dom_sf"/>
</dbReference>
<dbReference type="EMBL" id="BAAAEU010000006">
    <property type="protein sequence ID" value="GAA0710564.1"/>
    <property type="molecule type" value="Genomic_DNA"/>
</dbReference>